<proteinExistence type="predicted"/>
<name>F9Q0B4_STROR</name>
<dbReference type="Pfam" id="PF11772">
    <property type="entry name" value="EpuA"/>
    <property type="match status" value="1"/>
</dbReference>
<dbReference type="PATRIC" id="fig|1035190.4.peg.192"/>
<evidence type="ECO:0000313" key="2">
    <source>
        <dbReference type="Proteomes" id="UP000005621"/>
    </source>
</evidence>
<organism evidence="1 2">
    <name type="scientific">Streptococcus oralis SK313</name>
    <dbReference type="NCBI Taxonomy" id="1035190"/>
    <lineage>
        <taxon>Bacteria</taxon>
        <taxon>Bacillati</taxon>
        <taxon>Bacillota</taxon>
        <taxon>Bacilli</taxon>
        <taxon>Lactobacillales</taxon>
        <taxon>Streptococcaceae</taxon>
        <taxon>Streptococcus</taxon>
    </lineage>
</organism>
<dbReference type="EMBL" id="AFUU01000002">
    <property type="protein sequence ID" value="EGV02503.1"/>
    <property type="molecule type" value="Genomic_DNA"/>
</dbReference>
<dbReference type="GO" id="GO:0000428">
    <property type="term" value="C:DNA-directed RNA polymerase complex"/>
    <property type="evidence" value="ECO:0007669"/>
    <property type="project" value="UniProtKB-KW"/>
</dbReference>
<dbReference type="InterPro" id="IPR024596">
    <property type="entry name" value="RNApol_su_b/EpuA"/>
</dbReference>
<sequence>MLGFLALGIGLMVGYGILGKGQDPWAILSPAKWQELISKFTGN</sequence>
<keyword evidence="1" id="KW-0804">Transcription</keyword>
<reference evidence="1 2" key="1">
    <citation type="submission" date="2011-07" db="EMBL/GenBank/DDBJ databases">
        <authorList>
            <person name="Harkins D.M."/>
            <person name="Madupu R."/>
            <person name="Durkin A.S."/>
            <person name="Torralba M."/>
            <person name="Methe B."/>
            <person name="Sutton G.G."/>
            <person name="Nelson K.E."/>
        </authorList>
    </citation>
    <scope>NUCLEOTIDE SEQUENCE [LARGE SCALE GENOMIC DNA]</scope>
    <source>
        <strain evidence="1 2">SK313</strain>
    </source>
</reference>
<dbReference type="AlphaFoldDB" id="F9Q0B4"/>
<keyword evidence="1" id="KW-0240">DNA-directed RNA polymerase</keyword>
<evidence type="ECO:0000313" key="1">
    <source>
        <dbReference type="EMBL" id="EGV02503.1"/>
    </source>
</evidence>
<dbReference type="Proteomes" id="UP000005621">
    <property type="component" value="Unassembled WGS sequence"/>
</dbReference>
<gene>
    <name evidence="1" type="ORF">HMPREF9950_0141</name>
</gene>
<accession>F9Q0B4</accession>
<comment type="caution">
    <text evidence="1">The sequence shown here is derived from an EMBL/GenBank/DDBJ whole genome shotgun (WGS) entry which is preliminary data.</text>
</comment>
<protein>
    <submittedName>
        <fullName evidence="1">DNA-directed RNA polymerase, beta subunit</fullName>
    </submittedName>
</protein>